<feature type="compositionally biased region" description="Low complexity" evidence="1">
    <location>
        <begin position="101"/>
        <end position="116"/>
    </location>
</feature>
<dbReference type="HOGENOM" id="CLU_895190_0_0_1"/>
<dbReference type="RefSeq" id="NP_500031.1">
    <property type="nucleotide sequence ID" value="NM_067630.3"/>
</dbReference>
<feature type="compositionally biased region" description="Basic and acidic residues" evidence="1">
    <location>
        <begin position="81"/>
        <end position="100"/>
    </location>
</feature>
<dbReference type="EMBL" id="BX284604">
    <property type="protein sequence ID" value="CCD74071.1"/>
    <property type="molecule type" value="Genomic_DNA"/>
</dbReference>
<dbReference type="FunCoup" id="Q9N362">
    <property type="interactions" value="99"/>
</dbReference>
<name>Q9N362_CAEEL</name>
<dbReference type="AlphaFoldDB" id="Q9N362"/>
<dbReference type="Bgee" id="WBGene00021930">
    <property type="expression patterns" value="Expressed in germ line (C elegans) and 4 other cell types or tissues"/>
</dbReference>
<keyword evidence="5" id="KW-1267">Proteomics identification</keyword>
<evidence type="ECO:0000313" key="4">
    <source>
        <dbReference type="WormBase" id="Y55F3AM.13"/>
    </source>
</evidence>
<dbReference type="KEGG" id="cel:CELE_Y55F3AM.13"/>
<dbReference type="IntAct" id="Q9N362">
    <property type="interactions" value="2"/>
</dbReference>
<feature type="region of interest" description="Disordered" evidence="1">
    <location>
        <begin position="80"/>
        <end position="157"/>
    </location>
</feature>
<evidence type="ECO:0007829" key="5">
    <source>
        <dbReference type="PeptideAtlas" id="Q9N362"/>
    </source>
</evidence>
<dbReference type="PeptideAtlas" id="Q9N362"/>
<dbReference type="DIP" id="DIP-25613N"/>
<evidence type="ECO:0000313" key="2">
    <source>
        <dbReference type="EMBL" id="CCD74071.1"/>
    </source>
</evidence>
<protein>
    <submittedName>
        <fullName evidence="2">FH2 domain-containing protein</fullName>
    </submittedName>
</protein>
<evidence type="ECO:0000256" key="1">
    <source>
        <dbReference type="SAM" id="MobiDB-lite"/>
    </source>
</evidence>
<dbReference type="OrthoDB" id="5860472at2759"/>
<dbReference type="AGR" id="WB:WBGene00021930"/>
<dbReference type="CTD" id="176925"/>
<accession>Q9N362</accession>
<feature type="compositionally biased region" description="Basic and acidic residues" evidence="1">
    <location>
        <begin position="117"/>
        <end position="136"/>
    </location>
</feature>
<keyword evidence="3" id="KW-1185">Reference proteome</keyword>
<dbReference type="STRING" id="6239.Y55F3AM.13.1"/>
<dbReference type="UCSC" id="Y55F3AM.13">
    <property type="organism name" value="c. elegans"/>
</dbReference>
<organism evidence="2 3">
    <name type="scientific">Caenorhabditis elegans</name>
    <dbReference type="NCBI Taxonomy" id="6239"/>
    <lineage>
        <taxon>Eukaryota</taxon>
        <taxon>Metazoa</taxon>
        <taxon>Ecdysozoa</taxon>
        <taxon>Nematoda</taxon>
        <taxon>Chromadorea</taxon>
        <taxon>Rhabditida</taxon>
        <taxon>Rhabditina</taxon>
        <taxon>Rhabditomorpha</taxon>
        <taxon>Rhabditoidea</taxon>
        <taxon>Rhabditidae</taxon>
        <taxon>Peloderinae</taxon>
        <taxon>Caenorhabditis</taxon>
    </lineage>
</organism>
<dbReference type="OMA" id="DDRKTWE"/>
<evidence type="ECO:0000313" key="3">
    <source>
        <dbReference type="Proteomes" id="UP000001940"/>
    </source>
</evidence>
<gene>
    <name evidence="2" type="ORF">CELE_Y55F3AM.13</name>
    <name evidence="2 4" type="ORF">Y55F3AM.13</name>
</gene>
<dbReference type="GeneID" id="176925"/>
<dbReference type="InParanoid" id="Q9N362"/>
<dbReference type="eggNOG" id="ENOG502SG6R">
    <property type="taxonomic scope" value="Eukaryota"/>
</dbReference>
<dbReference type="Proteomes" id="UP000001940">
    <property type="component" value="Chromosome IV"/>
</dbReference>
<sequence length="354" mass="38458">MPMYKLTPTFPPNFEVHPKIACYPVGSYHNPSFGGVGPSDAVQVESDPRKALEHKQLSLIEQLKAQTEELKKLLVSLGEAGKAERSAQKPAEKAPKEPEKSAGAASSAPGVPGAPAKLDKDAKKEARKAAKAEAVKKLASGEAPPQKSAKKTVNSTPWTVQDDRKTWETNLTLTVNLPTSLVAYEPQEQLKNATLTVRDVDLPWARALAKVGASRGVSFEGEVKNQTKEKKSSLKVVKGPAPSLQLEKTTVKSLQTIWKLLGSSLGLFSRRPQQVLSASHQAIWLGKAEQILAGSCDQSFVTREASQFLARFDSLSSQWEVCVADIVFRSLLNLGEHLPNNVELWAKKIDALIV</sequence>
<dbReference type="WormBase" id="Y55F3AM.13">
    <property type="protein sequence ID" value="CE22542"/>
    <property type="gene ID" value="WBGene00021930"/>
</dbReference>
<reference evidence="2 3" key="1">
    <citation type="journal article" date="1998" name="Science">
        <title>Genome sequence of the nematode C. elegans: a platform for investigating biology.</title>
        <authorList>
            <consortium name="The C. elegans sequencing consortium"/>
            <person name="Sulson J.E."/>
            <person name="Waterston R."/>
        </authorList>
    </citation>
    <scope>NUCLEOTIDE SEQUENCE [LARGE SCALE GENOMIC DNA]</scope>
    <source>
        <strain evidence="2 3">Bristol N2</strain>
    </source>
</reference>
<dbReference type="PaxDb" id="6239-Y55F3AM.13"/>
<proteinExistence type="evidence at protein level"/>